<comment type="caution">
    <text evidence="1">The sequence shown here is derived from an EMBL/GenBank/DDBJ whole genome shotgun (WGS) entry which is preliminary data.</text>
</comment>
<dbReference type="EMBL" id="MVGT01003660">
    <property type="protein sequence ID" value="OVA03518.1"/>
    <property type="molecule type" value="Genomic_DNA"/>
</dbReference>
<name>A0A200PZ86_MACCD</name>
<reference evidence="1 2" key="1">
    <citation type="journal article" date="2017" name="Mol. Plant">
        <title>The Genome of Medicinal Plant Macleaya cordata Provides New Insights into Benzylisoquinoline Alkaloids Metabolism.</title>
        <authorList>
            <person name="Liu X."/>
            <person name="Liu Y."/>
            <person name="Huang P."/>
            <person name="Ma Y."/>
            <person name="Qing Z."/>
            <person name="Tang Q."/>
            <person name="Cao H."/>
            <person name="Cheng P."/>
            <person name="Zheng Y."/>
            <person name="Yuan Z."/>
            <person name="Zhou Y."/>
            <person name="Liu J."/>
            <person name="Tang Z."/>
            <person name="Zhuo Y."/>
            <person name="Zhang Y."/>
            <person name="Yu L."/>
            <person name="Huang J."/>
            <person name="Yang P."/>
            <person name="Peng Q."/>
            <person name="Zhang J."/>
            <person name="Jiang W."/>
            <person name="Zhang Z."/>
            <person name="Lin K."/>
            <person name="Ro D.K."/>
            <person name="Chen X."/>
            <person name="Xiong X."/>
            <person name="Shang Y."/>
            <person name="Huang S."/>
            <person name="Zeng J."/>
        </authorList>
    </citation>
    <scope>NUCLEOTIDE SEQUENCE [LARGE SCALE GENOMIC DNA]</scope>
    <source>
        <strain evidence="2">cv. BLH2017</strain>
        <tissue evidence="1">Root</tissue>
    </source>
</reference>
<keyword evidence="2" id="KW-1185">Reference proteome</keyword>
<dbReference type="AlphaFoldDB" id="A0A200PZ86"/>
<sequence length="103" mass="11655">MAAQAWNLARGCAVNDDKLQRIGFFIWFQEIHSAGADSETLDHLLQDCRFAKLIGSGFMTFLLRLEFQKYLAEVWVLQLCYKRCAGSGTGSEQLYGGNLENEE</sequence>
<protein>
    <submittedName>
        <fullName evidence="1">Uncharacterized protein</fullName>
    </submittedName>
</protein>
<gene>
    <name evidence="1" type="ORF">BVC80_1651g17</name>
</gene>
<dbReference type="InParanoid" id="A0A200PZ86"/>
<accession>A0A200PZ86</accession>
<evidence type="ECO:0000313" key="1">
    <source>
        <dbReference type="EMBL" id="OVA03518.1"/>
    </source>
</evidence>
<proteinExistence type="predicted"/>
<evidence type="ECO:0000313" key="2">
    <source>
        <dbReference type="Proteomes" id="UP000195402"/>
    </source>
</evidence>
<dbReference type="Proteomes" id="UP000195402">
    <property type="component" value="Unassembled WGS sequence"/>
</dbReference>
<organism evidence="1 2">
    <name type="scientific">Macleaya cordata</name>
    <name type="common">Five-seeded plume-poppy</name>
    <name type="synonym">Bocconia cordata</name>
    <dbReference type="NCBI Taxonomy" id="56857"/>
    <lineage>
        <taxon>Eukaryota</taxon>
        <taxon>Viridiplantae</taxon>
        <taxon>Streptophyta</taxon>
        <taxon>Embryophyta</taxon>
        <taxon>Tracheophyta</taxon>
        <taxon>Spermatophyta</taxon>
        <taxon>Magnoliopsida</taxon>
        <taxon>Ranunculales</taxon>
        <taxon>Papaveraceae</taxon>
        <taxon>Papaveroideae</taxon>
        <taxon>Macleaya</taxon>
    </lineage>
</organism>